<feature type="compositionally biased region" description="Basic and acidic residues" evidence="1">
    <location>
        <begin position="85"/>
        <end position="100"/>
    </location>
</feature>
<feature type="compositionally biased region" description="Basic and acidic residues" evidence="1">
    <location>
        <begin position="277"/>
        <end position="287"/>
    </location>
</feature>
<feature type="region of interest" description="Disordered" evidence="1">
    <location>
        <begin position="68"/>
        <end position="327"/>
    </location>
</feature>
<dbReference type="PANTHER" id="PTHR15410:SF2">
    <property type="entry name" value="HIRA-INTERACTING PROTEIN 3"/>
    <property type="match status" value="1"/>
</dbReference>
<feature type="compositionally biased region" description="Acidic residues" evidence="1">
    <location>
        <begin position="151"/>
        <end position="166"/>
    </location>
</feature>
<feature type="non-terminal residue" evidence="2">
    <location>
        <position position="1"/>
    </location>
</feature>
<name>A0A3E2H3I8_SCYLI</name>
<dbReference type="AlphaFoldDB" id="A0A3E2H3I8"/>
<feature type="compositionally biased region" description="Basic and acidic residues" evidence="1">
    <location>
        <begin position="241"/>
        <end position="266"/>
    </location>
</feature>
<sequence length="492" mass="54640">MASSPQAITSALQSTVEQIFKGSDRDSLTVNLVRKKVENELGLDAGFLVNDGWKDKSKKIIKDHVEQLVKDEESGAVAPTPAPIETKKGVKRSSPEEKSAPKKRQKKQPPISKEEVEEDSDESDAPKRKKTKAKSVTPAKRQPKKKAPKVEDEEDLEEEDEEEEENSINVSSLAGKEEDSDEPKPKKVGAKAQRQGKRQPKSREEIESDLDEGDNESGDVSTKMKNASISPERSRKHKKDATKDIDSNSDHDGDDNDKARSKDHTSPKTSKQVAPKSQDKEDSKAQDSDSSDTSILLDEAPPKSKRGSKNKVNPKSKPAPKDLSPTELQIKTLQSQLVKCGVRKIWGIELKQFGTDSTAKIRHLQNMLRDVGMVGRFSEARAREIKEMRELQADLEAVRQGESMWGVDGEVESGGRPRRKAVRERKVAKIQDSDDEEGEDQGPKDDGFKSNGEGSDEDDEDVKSGYGRKKMERAARAKQDLMFLGDDESESD</sequence>
<dbReference type="STRING" id="5539.A0A3E2H3I8"/>
<reference evidence="2 3" key="1">
    <citation type="submission" date="2018-05" db="EMBL/GenBank/DDBJ databases">
        <title>Draft genome sequence of Scytalidium lignicola DSM 105466, a ubiquitous saprotrophic fungus.</title>
        <authorList>
            <person name="Buettner E."/>
            <person name="Gebauer A.M."/>
            <person name="Hofrichter M."/>
            <person name="Liers C."/>
            <person name="Kellner H."/>
        </authorList>
    </citation>
    <scope>NUCLEOTIDE SEQUENCE [LARGE SCALE GENOMIC DNA]</scope>
    <source>
        <strain evidence="2 3">DSM 105466</strain>
    </source>
</reference>
<dbReference type="OMA" id="CGIRKIW"/>
<feature type="region of interest" description="Disordered" evidence="1">
    <location>
        <begin position="406"/>
        <end position="492"/>
    </location>
</feature>
<evidence type="ECO:0000256" key="1">
    <source>
        <dbReference type="SAM" id="MobiDB-lite"/>
    </source>
</evidence>
<dbReference type="EMBL" id="NCSJ02000185">
    <property type="protein sequence ID" value="RFU27881.1"/>
    <property type="molecule type" value="Genomic_DNA"/>
</dbReference>
<feature type="compositionally biased region" description="Basic residues" evidence="1">
    <location>
        <begin position="186"/>
        <end position="200"/>
    </location>
</feature>
<proteinExistence type="predicted"/>
<evidence type="ECO:0008006" key="4">
    <source>
        <dbReference type="Google" id="ProtNLM"/>
    </source>
</evidence>
<feature type="compositionally biased region" description="Acidic residues" evidence="1">
    <location>
        <begin position="206"/>
        <end position="217"/>
    </location>
</feature>
<dbReference type="GO" id="GO:0005634">
    <property type="term" value="C:nucleus"/>
    <property type="evidence" value="ECO:0007669"/>
    <property type="project" value="TreeGrafter"/>
</dbReference>
<dbReference type="OrthoDB" id="552755at2759"/>
<evidence type="ECO:0000313" key="2">
    <source>
        <dbReference type="EMBL" id="RFU27881.1"/>
    </source>
</evidence>
<accession>A0A3E2H3I8</accession>
<dbReference type="Proteomes" id="UP000258309">
    <property type="component" value="Unassembled WGS sequence"/>
</dbReference>
<dbReference type="PANTHER" id="PTHR15410">
    <property type="entry name" value="HIRA-INTERACTING PROTEIN 3"/>
    <property type="match status" value="1"/>
</dbReference>
<dbReference type="InterPro" id="IPR037647">
    <property type="entry name" value="HIRIP3"/>
</dbReference>
<evidence type="ECO:0000313" key="3">
    <source>
        <dbReference type="Proteomes" id="UP000258309"/>
    </source>
</evidence>
<keyword evidence="3" id="KW-1185">Reference proteome</keyword>
<organism evidence="2 3">
    <name type="scientific">Scytalidium lignicola</name>
    <name type="common">Hyphomycete</name>
    <dbReference type="NCBI Taxonomy" id="5539"/>
    <lineage>
        <taxon>Eukaryota</taxon>
        <taxon>Fungi</taxon>
        <taxon>Dikarya</taxon>
        <taxon>Ascomycota</taxon>
        <taxon>Pezizomycotina</taxon>
        <taxon>Leotiomycetes</taxon>
        <taxon>Leotiomycetes incertae sedis</taxon>
        <taxon>Scytalidium</taxon>
    </lineage>
</organism>
<feature type="compositionally biased region" description="Polar residues" evidence="1">
    <location>
        <begin position="218"/>
        <end position="231"/>
    </location>
</feature>
<feature type="compositionally biased region" description="Basic residues" evidence="1">
    <location>
        <begin position="303"/>
        <end position="314"/>
    </location>
</feature>
<comment type="caution">
    <text evidence="2">The sequence shown here is derived from an EMBL/GenBank/DDBJ whole genome shotgun (WGS) entry which is preliminary data.</text>
</comment>
<protein>
    <recommendedName>
        <fullName evidence="4">Transcriptional regulator</fullName>
    </recommendedName>
</protein>
<gene>
    <name evidence="2" type="ORF">B7463_g8451</name>
</gene>
<feature type="non-terminal residue" evidence="2">
    <location>
        <position position="492"/>
    </location>
</feature>